<evidence type="ECO:0000256" key="22">
    <source>
        <dbReference type="RuleBase" id="RU000369"/>
    </source>
</evidence>
<feature type="transmembrane region" description="Helical" evidence="23">
    <location>
        <begin position="332"/>
        <end position="353"/>
    </location>
</feature>
<dbReference type="InterPro" id="IPR036927">
    <property type="entry name" value="Cyt_c_oxase-like_su1_sf"/>
</dbReference>
<keyword evidence="16 22" id="KW-0249">Electron transport</keyword>
<dbReference type="CDD" id="cd01663">
    <property type="entry name" value="Cyt_c_Oxidase_I"/>
    <property type="match status" value="1"/>
</dbReference>
<reference evidence="25" key="2">
    <citation type="journal article" date="2017" name="Mol. Phylogenet. Evol.">
        <title>The phylogenetic position of eriophyoid mites (superfamily Eriophyoidea) in Acariformes inferred from the sequences of mitochondrial genomes and nuclear small subunit (18S) rRNA gene.</title>
        <authorList>
            <person name="Xue X.F."/>
            <person name="Dong Y."/>
            <person name="Deng W."/>
            <person name="Hong X.Y."/>
            <person name="Shao R."/>
        </authorList>
    </citation>
    <scope>NUCLEOTIDE SEQUENCE</scope>
</reference>
<keyword evidence="11 22" id="KW-0679">Respiratory chain</keyword>
<dbReference type="GO" id="GO:0006123">
    <property type="term" value="P:mitochondrial electron transport, cytochrome c to oxygen"/>
    <property type="evidence" value="ECO:0007669"/>
    <property type="project" value="TreeGrafter"/>
</dbReference>
<comment type="cofactor">
    <cofactor evidence="1">
        <name>Cu cation</name>
        <dbReference type="ChEBI" id="CHEBI:23378"/>
    </cofactor>
</comment>
<keyword evidence="22 25" id="KW-0496">Mitochondrion</keyword>
<evidence type="ECO:0000256" key="23">
    <source>
        <dbReference type="SAM" id="Phobius"/>
    </source>
</evidence>
<evidence type="ECO:0000256" key="13">
    <source>
        <dbReference type="ARBA" id="ARBA00022723"/>
    </source>
</evidence>
<reference evidence="25" key="1">
    <citation type="submission" date="2016-04" db="EMBL/GenBank/DDBJ databases">
        <authorList>
            <person name="Evans L.H."/>
            <person name="Alamgir A."/>
            <person name="Owens N."/>
            <person name="Weber N.D."/>
            <person name="Virtaneva K."/>
            <person name="Barbian K."/>
            <person name="Babar A."/>
            <person name="Rosenke K."/>
        </authorList>
    </citation>
    <scope>NUCLEOTIDE SEQUENCE</scope>
</reference>
<dbReference type="Gene3D" id="1.20.210.10">
    <property type="entry name" value="Cytochrome c oxidase-like, subunit I domain"/>
    <property type="match status" value="1"/>
</dbReference>
<dbReference type="PROSITE" id="PS00077">
    <property type="entry name" value="COX1_CUB"/>
    <property type="match status" value="1"/>
</dbReference>
<feature type="transmembrane region" description="Helical" evidence="23">
    <location>
        <begin position="51"/>
        <end position="77"/>
    </location>
</feature>
<evidence type="ECO:0000256" key="5">
    <source>
        <dbReference type="ARBA" id="ARBA00009578"/>
    </source>
</evidence>
<keyword evidence="15" id="KW-1278">Translocase</keyword>
<keyword evidence="14" id="KW-0460">Magnesium</keyword>
<evidence type="ECO:0000256" key="6">
    <source>
        <dbReference type="ARBA" id="ARBA00011164"/>
    </source>
</evidence>
<feature type="transmembrane region" description="Helical" evidence="23">
    <location>
        <begin position="140"/>
        <end position="165"/>
    </location>
</feature>
<evidence type="ECO:0000256" key="11">
    <source>
        <dbReference type="ARBA" id="ARBA00022660"/>
    </source>
</evidence>
<dbReference type="UniPathway" id="UPA00705"/>
<comment type="subcellular location">
    <subcellularLocation>
        <location evidence="3">Membrane</location>
        <topology evidence="3">Multi-pass membrane protein</topology>
    </subcellularLocation>
    <subcellularLocation>
        <location evidence="22">Mitochondrion inner membrane</location>
        <topology evidence="22">Multi-pass membrane protein</topology>
    </subcellularLocation>
</comment>
<dbReference type="FunFam" id="1.20.210.10:FF:000001">
    <property type="entry name" value="Cytochrome c oxidase subunit 1"/>
    <property type="match status" value="1"/>
</dbReference>
<dbReference type="Pfam" id="PF00115">
    <property type="entry name" value="COX1"/>
    <property type="match status" value="1"/>
</dbReference>
<dbReference type="RefSeq" id="YP_009351807.1">
    <property type="nucleotide sequence ID" value="NC_034150.1"/>
</dbReference>
<feature type="transmembrane region" description="Helical" evidence="23">
    <location>
        <begin position="408"/>
        <end position="430"/>
    </location>
</feature>
<dbReference type="PRINTS" id="PR01165">
    <property type="entry name" value="CYCOXIDASEI"/>
</dbReference>
<evidence type="ECO:0000256" key="12">
    <source>
        <dbReference type="ARBA" id="ARBA00022692"/>
    </source>
</evidence>
<keyword evidence="17 23" id="KW-1133">Transmembrane helix</keyword>
<dbReference type="PANTHER" id="PTHR10422:SF18">
    <property type="entry name" value="CYTOCHROME C OXIDASE SUBUNIT 1"/>
    <property type="match status" value="1"/>
</dbReference>
<evidence type="ECO:0000256" key="17">
    <source>
        <dbReference type="ARBA" id="ARBA00022989"/>
    </source>
</evidence>
<evidence type="ECO:0000256" key="8">
    <source>
        <dbReference type="ARBA" id="ARBA00015947"/>
    </source>
</evidence>
<evidence type="ECO:0000256" key="9">
    <source>
        <dbReference type="ARBA" id="ARBA00022448"/>
    </source>
</evidence>
<feature type="transmembrane region" description="Helical" evidence="23">
    <location>
        <begin position="442"/>
        <end position="467"/>
    </location>
</feature>
<dbReference type="AlphaFoldDB" id="A0A1S5XVW3"/>
<evidence type="ECO:0000256" key="1">
    <source>
        <dbReference type="ARBA" id="ARBA00001935"/>
    </source>
</evidence>
<proteinExistence type="inferred from homology"/>
<evidence type="ECO:0000256" key="4">
    <source>
        <dbReference type="ARBA" id="ARBA00004673"/>
    </source>
</evidence>
<comment type="similarity">
    <text evidence="5 22">Belongs to the heme-copper respiratory oxidase family.</text>
</comment>
<evidence type="ECO:0000256" key="21">
    <source>
        <dbReference type="ARBA" id="ARBA00049512"/>
    </source>
</evidence>
<sequence length="510" mass="58115">MYSTNHKDIGTLYFFFGFWTAFYGSSLSLLMRLELSQPGSFSFHDHMYNVFVTSHAFIMIFFVVMPILMGGFGNWLIPLMLGCHDMHFPRMNNLSFWMLLPAMTFLVLSSYLSMGAGTGWTVYPPLSSIYFHPDFSVDLAIFSLHLGGVSSILSSINFITTVFTMRFVGLYTERFPLFIWSLMITSFLLLFSLPVLAGAITMLLTDRNLNTSFFDPLGGGDPILYQHLFWFFGHPEVYILILPGFGIISQVISFYCGKSEPFGYLGMVYAIISIGVLGFLVWAHHMFTVGMDIDTRAYFTAATMIIGVPTGIKIFSWMATICMSNVSWEAPMLWSMGFLFLFTLGGLTGIVLSNSSLDVVLHDTYYVVAHFHYVLSMGAVFAIFAGLTHWVQIFYGYKVKDFKLKIQFYMSFIGVNLTFFPQHFLGLNGMPRRYSDYADSFYIWNFISSIGSFISIFSLFYFAFLMWEGFSKKMFFSSLSSSQSGLDSMFFYPLPEHTLEQSVKTCVMFK</sequence>
<dbReference type="EMBL" id="KX027361">
    <property type="protein sequence ID" value="AQQ72846.1"/>
    <property type="molecule type" value="Genomic_DNA"/>
</dbReference>
<keyword evidence="12 22" id="KW-0812">Transmembrane</keyword>
<dbReference type="InterPro" id="IPR023615">
    <property type="entry name" value="Cyt_c_Oxase_su1_BS"/>
</dbReference>
<dbReference type="PANTHER" id="PTHR10422">
    <property type="entry name" value="CYTOCHROME C OXIDASE SUBUNIT 1"/>
    <property type="match status" value="1"/>
</dbReference>
<keyword evidence="22" id="KW-0999">Mitochondrion inner membrane</keyword>
<feature type="transmembrane region" description="Helical" evidence="23">
    <location>
        <begin position="297"/>
        <end position="320"/>
    </location>
</feature>
<comment type="subunit">
    <text evidence="6">Component of the cytochrome c oxidase (complex IV, CIV), a multisubunit enzyme composed of a catalytic core of 3 subunits and several supernumerary subunits. The complex exists as a monomer or a dimer and forms supercomplexes (SCs) in the inner mitochondrial membrane with ubiquinol-cytochrome c oxidoreductase (cytochrome b-c1 complex, complex III, CIII).</text>
</comment>
<evidence type="ECO:0000256" key="7">
    <source>
        <dbReference type="ARBA" id="ARBA00012949"/>
    </source>
</evidence>
<evidence type="ECO:0000256" key="20">
    <source>
        <dbReference type="ARBA" id="ARBA00023136"/>
    </source>
</evidence>
<dbReference type="SUPFAM" id="SSF81442">
    <property type="entry name" value="Cytochrome c oxidase subunit I-like"/>
    <property type="match status" value="1"/>
</dbReference>
<evidence type="ECO:0000256" key="15">
    <source>
        <dbReference type="ARBA" id="ARBA00022967"/>
    </source>
</evidence>
<protein>
    <recommendedName>
        <fullName evidence="8 22">Cytochrome c oxidase subunit 1</fullName>
        <ecNumber evidence="7 22">7.1.1.9</ecNumber>
    </recommendedName>
</protein>
<feature type="transmembrane region" description="Helical" evidence="23">
    <location>
        <begin position="373"/>
        <end position="396"/>
    </location>
</feature>
<keyword evidence="19 22" id="KW-0186">Copper</keyword>
<evidence type="ECO:0000256" key="2">
    <source>
        <dbReference type="ARBA" id="ARBA00001971"/>
    </source>
</evidence>
<name>A0A1S5XVW3_9ACAR</name>
<comment type="function">
    <text evidence="22">Component of the cytochrome c oxidase, the last enzyme in the mitochondrial electron transport chain which drives oxidative phosphorylation. The respiratory chain contains 3 multisubunit complexes succinate dehydrogenase (complex II, CII), ubiquinol-cytochrome c oxidoreductase (cytochrome b-c1 complex, complex III, CIII) and cytochrome c oxidase (complex IV, CIV), that cooperate to transfer electrons derived from NADH and succinate to molecular oxygen, creating an electrochemical gradient over the inner membrane that drives transmembrane transport and the ATP synthase. Cytochrome c oxidase is the component of the respiratory chain that catalyzes the reduction of oxygen to water. Electrons originating from reduced cytochrome c in the intermembrane space (IMS) are transferred via the dinuclear copper A center (CU(A)) of subunit 2 and heme A of subunit 1 to the active site in subunit 1, a binuclear center (BNC) formed by heme A3 and copper B (CU(B)). The BNC reduces molecular oxygen to 2 water molecules using 4 electrons from cytochrome c in the IMS and 4 protons from the mitochondrial matrix.</text>
</comment>
<evidence type="ECO:0000256" key="3">
    <source>
        <dbReference type="ARBA" id="ARBA00004141"/>
    </source>
</evidence>
<evidence type="ECO:0000259" key="24">
    <source>
        <dbReference type="PROSITE" id="PS50855"/>
    </source>
</evidence>
<evidence type="ECO:0000313" key="25">
    <source>
        <dbReference type="EMBL" id="AQQ72846.1"/>
    </source>
</evidence>
<dbReference type="GeneID" id="31220637"/>
<dbReference type="GO" id="GO:0005743">
    <property type="term" value="C:mitochondrial inner membrane"/>
    <property type="evidence" value="ECO:0007669"/>
    <property type="project" value="UniProtKB-SubCell"/>
</dbReference>
<geneLocation type="mitochondrion" evidence="25"/>
<keyword evidence="13 22" id="KW-0479">Metal-binding</keyword>
<feature type="domain" description="Cytochrome oxidase subunit I profile" evidence="24">
    <location>
        <begin position="1"/>
        <end position="507"/>
    </location>
</feature>
<dbReference type="GO" id="GO:0015990">
    <property type="term" value="P:electron transport coupled proton transport"/>
    <property type="evidence" value="ECO:0007669"/>
    <property type="project" value="TreeGrafter"/>
</dbReference>
<feature type="transmembrane region" description="Helical" evidence="23">
    <location>
        <begin position="177"/>
        <end position="204"/>
    </location>
</feature>
<dbReference type="PROSITE" id="PS50855">
    <property type="entry name" value="COX1"/>
    <property type="match status" value="1"/>
</dbReference>
<comment type="catalytic activity">
    <reaction evidence="21">
        <text>4 Fe(II)-[cytochrome c] + O2 + 8 H(+)(in) = 4 Fe(III)-[cytochrome c] + 2 H2O + 4 H(+)(out)</text>
        <dbReference type="Rhea" id="RHEA:11436"/>
        <dbReference type="Rhea" id="RHEA-COMP:10350"/>
        <dbReference type="Rhea" id="RHEA-COMP:14399"/>
        <dbReference type="ChEBI" id="CHEBI:15377"/>
        <dbReference type="ChEBI" id="CHEBI:15378"/>
        <dbReference type="ChEBI" id="CHEBI:15379"/>
        <dbReference type="ChEBI" id="CHEBI:29033"/>
        <dbReference type="ChEBI" id="CHEBI:29034"/>
        <dbReference type="EC" id="7.1.1.9"/>
    </reaction>
    <physiologicalReaction direction="left-to-right" evidence="21">
        <dbReference type="Rhea" id="RHEA:11437"/>
    </physiologicalReaction>
</comment>
<keyword evidence="9 22" id="KW-0813">Transport</keyword>
<evidence type="ECO:0000256" key="10">
    <source>
        <dbReference type="ARBA" id="ARBA00022617"/>
    </source>
</evidence>
<comment type="cofactor">
    <cofactor evidence="2">
        <name>heme</name>
        <dbReference type="ChEBI" id="CHEBI:30413"/>
    </cofactor>
</comment>
<evidence type="ECO:0000256" key="14">
    <source>
        <dbReference type="ARBA" id="ARBA00022842"/>
    </source>
</evidence>
<dbReference type="GO" id="GO:0046872">
    <property type="term" value="F:metal ion binding"/>
    <property type="evidence" value="ECO:0007669"/>
    <property type="project" value="UniProtKB-KW"/>
</dbReference>
<dbReference type="InterPro" id="IPR000883">
    <property type="entry name" value="Cyt_C_Oxase_1"/>
</dbReference>
<feature type="transmembrane region" description="Helical" evidence="23">
    <location>
        <begin position="264"/>
        <end position="285"/>
    </location>
</feature>
<keyword evidence="18 22" id="KW-0408">Iron</keyword>
<evidence type="ECO:0000256" key="18">
    <source>
        <dbReference type="ARBA" id="ARBA00023004"/>
    </source>
</evidence>
<dbReference type="GO" id="GO:0020037">
    <property type="term" value="F:heme binding"/>
    <property type="evidence" value="ECO:0007669"/>
    <property type="project" value="InterPro"/>
</dbReference>
<evidence type="ECO:0000256" key="16">
    <source>
        <dbReference type="ARBA" id="ARBA00022982"/>
    </source>
</evidence>
<keyword evidence="20 22" id="KW-0472">Membrane</keyword>
<dbReference type="InterPro" id="IPR033944">
    <property type="entry name" value="Cyt_c_oxase_su1_dom"/>
</dbReference>
<dbReference type="EC" id="7.1.1.9" evidence="7 22"/>
<evidence type="ECO:0000256" key="19">
    <source>
        <dbReference type="ARBA" id="ARBA00023008"/>
    </source>
</evidence>
<dbReference type="GO" id="GO:0004129">
    <property type="term" value="F:cytochrome-c oxidase activity"/>
    <property type="evidence" value="ECO:0007669"/>
    <property type="project" value="UniProtKB-EC"/>
</dbReference>
<organism evidence="25">
    <name type="scientific">Rhinotergum shaoguanense</name>
    <dbReference type="NCBI Taxonomy" id="1452699"/>
    <lineage>
        <taxon>Eukaryota</taxon>
        <taxon>Metazoa</taxon>
        <taxon>Ecdysozoa</taxon>
        <taxon>Arthropoda</taxon>
        <taxon>Chelicerata</taxon>
        <taxon>Arachnida</taxon>
        <taxon>Acari</taxon>
        <taxon>Acariformes</taxon>
        <taxon>Trombidiformes</taxon>
        <taxon>Prostigmata</taxon>
        <taxon>Eupodina</taxon>
        <taxon>Eriophyoidea</taxon>
        <taxon>Diptilomiopidae</taxon>
        <taxon>Rhinotergum</taxon>
    </lineage>
</organism>
<keyword evidence="10 22" id="KW-0349">Heme</keyword>
<gene>
    <name evidence="25" type="primary">cox1</name>
</gene>
<accession>A0A1S5XVW3</accession>
<feature type="transmembrane region" description="Helical" evidence="23">
    <location>
        <begin position="237"/>
        <end position="257"/>
    </location>
</feature>
<comment type="pathway">
    <text evidence="4 22">Energy metabolism; oxidative phosphorylation.</text>
</comment>
<feature type="transmembrane region" description="Helical" evidence="23">
    <location>
        <begin position="12"/>
        <end position="31"/>
    </location>
</feature>
<dbReference type="InterPro" id="IPR023616">
    <property type="entry name" value="Cyt_c_oxase-like_su1_dom"/>
</dbReference>
<feature type="transmembrane region" description="Helical" evidence="23">
    <location>
        <begin position="98"/>
        <end position="120"/>
    </location>
</feature>
<dbReference type="GO" id="GO:0045277">
    <property type="term" value="C:respiratory chain complex IV"/>
    <property type="evidence" value="ECO:0007669"/>
    <property type="project" value="InterPro"/>
</dbReference>